<reference evidence="4" key="1">
    <citation type="journal article" date="2020" name="bioRxiv">
        <title>A rank-normalized archaeal taxonomy based on genome phylogeny resolves widespread incomplete and uneven classifications.</title>
        <authorList>
            <person name="Rinke C."/>
            <person name="Chuvochina M."/>
            <person name="Mussig A.J."/>
            <person name="Chaumeil P.-A."/>
            <person name="Waite D.W."/>
            <person name="Whitman W.B."/>
            <person name="Parks D.H."/>
            <person name="Hugenholtz P."/>
        </authorList>
    </citation>
    <scope>NUCLEOTIDE SEQUENCE [LARGE SCALE GENOMIC DNA]</scope>
</reference>
<accession>A0A7J4IVA2</accession>
<comment type="caution">
    <text evidence="3">The sequence shown here is derived from an EMBL/GenBank/DDBJ whole genome shotgun (WGS) entry which is preliminary data.</text>
</comment>
<feature type="transmembrane region" description="Helical" evidence="1">
    <location>
        <begin position="28"/>
        <end position="51"/>
    </location>
</feature>
<dbReference type="EMBL" id="DUFG01000016">
    <property type="protein sequence ID" value="HIH08289.1"/>
    <property type="molecule type" value="Genomic_DNA"/>
</dbReference>
<feature type="domain" description="VTT" evidence="2">
    <location>
        <begin position="13"/>
        <end position="77"/>
    </location>
</feature>
<evidence type="ECO:0000256" key="1">
    <source>
        <dbReference type="SAM" id="Phobius"/>
    </source>
</evidence>
<keyword evidence="1" id="KW-1133">Transmembrane helix</keyword>
<feature type="transmembrane region" description="Helical" evidence="1">
    <location>
        <begin position="58"/>
        <end position="81"/>
    </location>
</feature>
<keyword evidence="1" id="KW-0812">Transmembrane</keyword>
<dbReference type="InterPro" id="IPR051311">
    <property type="entry name" value="DedA_domain"/>
</dbReference>
<gene>
    <name evidence="3" type="ORF">HA237_02890</name>
</gene>
<name>A0A7J4IVA2_9ARCH</name>
<evidence type="ECO:0000259" key="2">
    <source>
        <dbReference type="Pfam" id="PF09335"/>
    </source>
</evidence>
<dbReference type="Pfam" id="PF09335">
    <property type="entry name" value="VTT_dom"/>
    <property type="match status" value="1"/>
</dbReference>
<dbReference type="AlphaFoldDB" id="A0A7J4IVA2"/>
<proteinExistence type="predicted"/>
<sequence>MKAIEKNFESVILKKIDETRERLNKSGIFFIFIASATPIPFDLVGIVAGLIKYSPTKFFIGALIGKVFRYVLLAFAGFYGIG</sequence>
<dbReference type="InterPro" id="IPR032816">
    <property type="entry name" value="VTT_dom"/>
</dbReference>
<evidence type="ECO:0000313" key="3">
    <source>
        <dbReference type="EMBL" id="HIH08289.1"/>
    </source>
</evidence>
<dbReference type="Proteomes" id="UP000577419">
    <property type="component" value="Unassembled WGS sequence"/>
</dbReference>
<evidence type="ECO:0000313" key="4">
    <source>
        <dbReference type="Proteomes" id="UP000577419"/>
    </source>
</evidence>
<feature type="non-terminal residue" evidence="3">
    <location>
        <position position="82"/>
    </location>
</feature>
<organism evidence="3 4">
    <name type="scientific">Candidatus Iainarchaeum sp</name>
    <dbReference type="NCBI Taxonomy" id="3101447"/>
    <lineage>
        <taxon>Archaea</taxon>
        <taxon>Candidatus Iainarchaeota</taxon>
        <taxon>Candidatus Iainarchaeia</taxon>
        <taxon>Candidatus Iainarchaeales</taxon>
        <taxon>Candidatus Iainarchaeaceae</taxon>
        <taxon>Candidatus Iainarchaeum</taxon>
    </lineage>
</organism>
<dbReference type="PANTHER" id="PTHR42709">
    <property type="entry name" value="ALKALINE PHOSPHATASE LIKE PROTEIN"/>
    <property type="match status" value="1"/>
</dbReference>
<protein>
    <submittedName>
        <fullName evidence="3">VTT domain-containing protein</fullName>
    </submittedName>
</protein>
<keyword evidence="1" id="KW-0472">Membrane</keyword>